<evidence type="ECO:0000313" key="6">
    <source>
        <dbReference type="Proteomes" id="UP001206639"/>
    </source>
</evidence>
<evidence type="ECO:0000256" key="2">
    <source>
        <dbReference type="ARBA" id="ARBA00023002"/>
    </source>
</evidence>
<dbReference type="PRINTS" id="PR00469">
    <property type="entry name" value="PNDRDTASEII"/>
</dbReference>
<dbReference type="SUPFAM" id="SSF51905">
    <property type="entry name" value="FAD/NAD(P)-binding domain"/>
    <property type="match status" value="1"/>
</dbReference>
<protein>
    <submittedName>
        <fullName evidence="5">NAD(P)/FAD-dependent oxidoreductase</fullName>
    </submittedName>
</protein>
<comment type="caution">
    <text evidence="5">The sequence shown here is derived from an EMBL/GenBank/DDBJ whole genome shotgun (WGS) entry which is preliminary data.</text>
</comment>
<accession>A0ABT2MDA9</accession>
<evidence type="ECO:0000256" key="3">
    <source>
        <dbReference type="ARBA" id="ARBA00048132"/>
    </source>
</evidence>
<keyword evidence="2" id="KW-0560">Oxidoreductase</keyword>
<dbReference type="InterPro" id="IPR023753">
    <property type="entry name" value="FAD/NAD-binding_dom"/>
</dbReference>
<evidence type="ECO:0000313" key="5">
    <source>
        <dbReference type="EMBL" id="MCT7660258.1"/>
    </source>
</evidence>
<dbReference type="InterPro" id="IPR036188">
    <property type="entry name" value="FAD/NAD-bd_sf"/>
</dbReference>
<gene>
    <name evidence="5" type="ORF">N4S67_17735</name>
</gene>
<keyword evidence="1" id="KW-0285">Flavoprotein</keyword>
<dbReference type="EMBL" id="JAODWD010000004">
    <property type="protein sequence ID" value="MCT7660258.1"/>
    <property type="molecule type" value="Genomic_DNA"/>
</dbReference>
<proteinExistence type="predicted"/>
<dbReference type="RefSeq" id="WP_260994314.1">
    <property type="nucleotide sequence ID" value="NZ_JAODWD010000004.1"/>
</dbReference>
<dbReference type="Pfam" id="PF07992">
    <property type="entry name" value="Pyr_redox_2"/>
    <property type="match status" value="1"/>
</dbReference>
<evidence type="ECO:0000259" key="4">
    <source>
        <dbReference type="Pfam" id="PF07992"/>
    </source>
</evidence>
<feature type="domain" description="FAD/NAD(P)-binding" evidence="4">
    <location>
        <begin position="6"/>
        <end position="289"/>
    </location>
</feature>
<evidence type="ECO:0000256" key="1">
    <source>
        <dbReference type="ARBA" id="ARBA00022630"/>
    </source>
</evidence>
<dbReference type="Gene3D" id="3.50.50.60">
    <property type="entry name" value="FAD/NAD(P)-binding domain"/>
    <property type="match status" value="2"/>
</dbReference>
<reference evidence="6" key="1">
    <citation type="submission" date="2023-07" db="EMBL/GenBank/DDBJ databases">
        <authorList>
            <person name="Deng Y."/>
            <person name="Zhang Y.-Q."/>
        </authorList>
    </citation>
    <scope>NUCLEOTIDE SEQUENCE [LARGE SCALE GENOMIC DNA]</scope>
    <source>
        <strain evidence="6">CPCC 205710</strain>
    </source>
</reference>
<organism evidence="5 6">
    <name type="scientific">Mycobacterium deserti</name>
    <dbReference type="NCBI Taxonomy" id="2978347"/>
    <lineage>
        <taxon>Bacteria</taxon>
        <taxon>Bacillati</taxon>
        <taxon>Actinomycetota</taxon>
        <taxon>Actinomycetes</taxon>
        <taxon>Mycobacteriales</taxon>
        <taxon>Mycobacteriaceae</taxon>
        <taxon>Mycobacterium</taxon>
    </lineage>
</organism>
<keyword evidence="6" id="KW-1185">Reference proteome</keyword>
<dbReference type="InterPro" id="IPR050097">
    <property type="entry name" value="Ferredoxin-NADP_redctase_2"/>
</dbReference>
<name>A0ABT2MDA9_9MYCO</name>
<dbReference type="PANTHER" id="PTHR48105">
    <property type="entry name" value="THIOREDOXIN REDUCTASE 1-RELATED-RELATED"/>
    <property type="match status" value="1"/>
</dbReference>
<comment type="catalytic activity">
    <reaction evidence="3">
        <text>[thioredoxin]-dithiol + NADP(+) = [thioredoxin]-disulfide + NADPH + H(+)</text>
        <dbReference type="Rhea" id="RHEA:20345"/>
        <dbReference type="Rhea" id="RHEA-COMP:10698"/>
        <dbReference type="Rhea" id="RHEA-COMP:10700"/>
        <dbReference type="ChEBI" id="CHEBI:15378"/>
        <dbReference type="ChEBI" id="CHEBI:29950"/>
        <dbReference type="ChEBI" id="CHEBI:50058"/>
        <dbReference type="ChEBI" id="CHEBI:57783"/>
        <dbReference type="ChEBI" id="CHEBI:58349"/>
        <dbReference type="EC" id="1.8.1.9"/>
    </reaction>
</comment>
<sequence length="318" mass="33061">MESIWDCVIVGGGAAGLSAGLVLGRARRRTLLIDGGTQSNLPAHGIGGLLGHDGRPPAELYEMGRQELAAYPSVEVRSGEVRSGERGDDVFVLTLADGTRERTRRVLLATGMEYRPPAVPGLAELWGRSVFHCPFCHGWEVRDRPLGVLARGARAVHSALLLGGWSDDVVLLTDGPAELEDEDRARLAAAGITVDERQVAELVAENGELTAVGFTDGTSLARTGLLVATTMHQRSALAAQLGAEVGDPTPVAQDPVAVDGMYRTAAPGVFAAGDLSVQMPQVAAAVASGSLAAAAVVQSLLADDHGFANAEGKRHVNA</sequence>
<dbReference type="PRINTS" id="PR00368">
    <property type="entry name" value="FADPNR"/>
</dbReference>
<dbReference type="Proteomes" id="UP001206639">
    <property type="component" value="Unassembled WGS sequence"/>
</dbReference>